<dbReference type="EMBL" id="JAOQAV010000019">
    <property type="protein sequence ID" value="KAJ4186728.1"/>
    <property type="molecule type" value="Genomic_DNA"/>
</dbReference>
<dbReference type="Proteomes" id="UP001152087">
    <property type="component" value="Unassembled WGS sequence"/>
</dbReference>
<evidence type="ECO:0000256" key="6">
    <source>
        <dbReference type="ARBA" id="ARBA00023136"/>
    </source>
</evidence>
<evidence type="ECO:0000256" key="1">
    <source>
        <dbReference type="ARBA" id="ARBA00004173"/>
    </source>
</evidence>
<dbReference type="PANTHER" id="PTHR48182">
    <property type="entry name" value="PROTEIN SERAC1"/>
    <property type="match status" value="1"/>
</dbReference>
<organism evidence="8 9">
    <name type="scientific">Fusarium falciforme</name>
    <dbReference type="NCBI Taxonomy" id="195108"/>
    <lineage>
        <taxon>Eukaryota</taxon>
        <taxon>Fungi</taxon>
        <taxon>Dikarya</taxon>
        <taxon>Ascomycota</taxon>
        <taxon>Pezizomycotina</taxon>
        <taxon>Sordariomycetes</taxon>
        <taxon>Hypocreomycetidae</taxon>
        <taxon>Hypocreales</taxon>
        <taxon>Nectriaceae</taxon>
        <taxon>Fusarium</taxon>
        <taxon>Fusarium solani species complex</taxon>
    </lineage>
</organism>
<gene>
    <name evidence="8" type="ORF">NW755_007460</name>
</gene>
<comment type="caution">
    <text evidence="8">The sequence shown here is derived from an EMBL/GenBank/DDBJ whole genome shotgun (WGS) entry which is preliminary data.</text>
</comment>
<evidence type="ECO:0000256" key="2">
    <source>
        <dbReference type="ARBA" id="ARBA00004240"/>
    </source>
</evidence>
<evidence type="ECO:0000256" key="3">
    <source>
        <dbReference type="ARBA" id="ARBA00004370"/>
    </source>
</evidence>
<evidence type="ECO:0000256" key="7">
    <source>
        <dbReference type="SAM" id="MobiDB-lite"/>
    </source>
</evidence>
<keyword evidence="5" id="KW-0496">Mitochondrion</keyword>
<dbReference type="InterPro" id="IPR052374">
    <property type="entry name" value="SERAC1"/>
</dbReference>
<dbReference type="GO" id="GO:0005739">
    <property type="term" value="C:mitochondrion"/>
    <property type="evidence" value="ECO:0007669"/>
    <property type="project" value="UniProtKB-SubCell"/>
</dbReference>
<evidence type="ECO:0000256" key="5">
    <source>
        <dbReference type="ARBA" id="ARBA00023128"/>
    </source>
</evidence>
<dbReference type="GO" id="GO:0016020">
    <property type="term" value="C:membrane"/>
    <property type="evidence" value="ECO:0007669"/>
    <property type="project" value="UniProtKB-SubCell"/>
</dbReference>
<comment type="subcellular location">
    <subcellularLocation>
        <location evidence="2">Endoplasmic reticulum</location>
    </subcellularLocation>
    <subcellularLocation>
        <location evidence="3">Membrane</location>
    </subcellularLocation>
    <subcellularLocation>
        <location evidence="1">Mitochondrion</location>
    </subcellularLocation>
</comment>
<evidence type="ECO:0000313" key="9">
    <source>
        <dbReference type="Proteomes" id="UP001152087"/>
    </source>
</evidence>
<dbReference type="OrthoDB" id="5086500at2759"/>
<keyword evidence="4" id="KW-0256">Endoplasmic reticulum</keyword>
<name>A0A9W8R5C7_9HYPO</name>
<accession>A0A9W8R5C7</accession>
<dbReference type="GO" id="GO:0005783">
    <property type="term" value="C:endoplasmic reticulum"/>
    <property type="evidence" value="ECO:0007669"/>
    <property type="project" value="UniProtKB-SubCell"/>
</dbReference>
<evidence type="ECO:0000256" key="4">
    <source>
        <dbReference type="ARBA" id="ARBA00022824"/>
    </source>
</evidence>
<reference evidence="8" key="1">
    <citation type="submission" date="2022-09" db="EMBL/GenBank/DDBJ databases">
        <title>Fusarium specimens isolated from Avocado Roots.</title>
        <authorList>
            <person name="Stajich J."/>
            <person name="Roper C."/>
            <person name="Heimlech-Rivalta G."/>
        </authorList>
    </citation>
    <scope>NUCLEOTIDE SEQUENCE</scope>
    <source>
        <strain evidence="8">A02</strain>
    </source>
</reference>
<dbReference type="InterPro" id="IPR029058">
    <property type="entry name" value="AB_hydrolase_fold"/>
</dbReference>
<keyword evidence="9" id="KW-1185">Reference proteome</keyword>
<dbReference type="PANTHER" id="PTHR48182:SF2">
    <property type="entry name" value="PROTEIN SERAC1"/>
    <property type="match status" value="1"/>
</dbReference>
<evidence type="ECO:0000313" key="8">
    <source>
        <dbReference type="EMBL" id="KAJ4186728.1"/>
    </source>
</evidence>
<sequence length="156" mass="17403">MTTSESPQFLRRIDILEEPSEEQIQNLLEIETSDHAKAPQPQNEQYGLFHINSSASQPPESPQDACKLDIVAVHGLGGDAYRTWKHENGFNWLQHLEEEFPGIRVYSYGYDSGVAFSGGTASLTDYARHLLSLVKMTRSSEKASLAPGSAEYMIDK</sequence>
<feature type="compositionally biased region" description="Polar residues" evidence="7">
    <location>
        <begin position="40"/>
        <end position="58"/>
    </location>
</feature>
<proteinExistence type="predicted"/>
<keyword evidence="6" id="KW-0472">Membrane</keyword>
<protein>
    <submittedName>
        <fullName evidence="8">Uncharacterized protein</fullName>
    </submittedName>
</protein>
<dbReference type="AlphaFoldDB" id="A0A9W8R5C7"/>
<dbReference type="SUPFAM" id="SSF53474">
    <property type="entry name" value="alpha/beta-Hydrolases"/>
    <property type="match status" value="1"/>
</dbReference>
<feature type="region of interest" description="Disordered" evidence="7">
    <location>
        <begin position="32"/>
        <end position="63"/>
    </location>
</feature>